<dbReference type="RefSeq" id="WP_309992063.1">
    <property type="nucleotide sequence ID" value="NZ_JAVDTI010000008.1"/>
</dbReference>
<keyword evidence="2" id="KW-1185">Reference proteome</keyword>
<accession>A0ABU1R877</accession>
<evidence type="ECO:0000313" key="2">
    <source>
        <dbReference type="Proteomes" id="UP001264980"/>
    </source>
</evidence>
<reference evidence="1 2" key="1">
    <citation type="submission" date="2023-07" db="EMBL/GenBank/DDBJ databases">
        <title>Sorghum-associated microbial communities from plants grown in Nebraska, USA.</title>
        <authorList>
            <person name="Schachtman D."/>
        </authorList>
    </citation>
    <scope>NUCLEOTIDE SEQUENCE [LARGE SCALE GENOMIC DNA]</scope>
    <source>
        <strain evidence="1 2">BE57</strain>
    </source>
</reference>
<dbReference type="Proteomes" id="UP001264980">
    <property type="component" value="Unassembled WGS sequence"/>
</dbReference>
<gene>
    <name evidence="1" type="ORF">J2W84_006174</name>
</gene>
<sequence>MKSILTETEASNKGLGTYNPELDKYERTVGFPEKVAKGREMLAKAGLPPELQNRHIKK</sequence>
<protein>
    <submittedName>
        <fullName evidence="1">Uncharacterized protein</fullName>
    </submittedName>
</protein>
<comment type="caution">
    <text evidence="1">The sequence shown here is derived from an EMBL/GenBank/DDBJ whole genome shotgun (WGS) entry which is preliminary data.</text>
</comment>
<proteinExistence type="predicted"/>
<name>A0ABU1R877_9BACT</name>
<evidence type="ECO:0000313" key="1">
    <source>
        <dbReference type="EMBL" id="MDR6809109.1"/>
    </source>
</evidence>
<dbReference type="EMBL" id="JAVDTI010000008">
    <property type="protein sequence ID" value="MDR6809109.1"/>
    <property type="molecule type" value="Genomic_DNA"/>
</dbReference>
<organism evidence="1 2">
    <name type="scientific">Dyadobacter fermentans</name>
    <dbReference type="NCBI Taxonomy" id="94254"/>
    <lineage>
        <taxon>Bacteria</taxon>
        <taxon>Pseudomonadati</taxon>
        <taxon>Bacteroidota</taxon>
        <taxon>Cytophagia</taxon>
        <taxon>Cytophagales</taxon>
        <taxon>Spirosomataceae</taxon>
        <taxon>Dyadobacter</taxon>
    </lineage>
</organism>